<dbReference type="PANTHER" id="PTHR36206:SF4">
    <property type="entry name" value="HYPOTHETICAL CONSERVED PROTEIN (EUROFUNG)-RELATED"/>
    <property type="match status" value="1"/>
</dbReference>
<dbReference type="EMBL" id="LFIW01002528">
    <property type="protein sequence ID" value="KZL67784.1"/>
    <property type="molecule type" value="Genomic_DNA"/>
</dbReference>
<proteinExistence type="predicted"/>
<evidence type="ECO:0000256" key="6">
    <source>
        <dbReference type="ARBA" id="ARBA00023242"/>
    </source>
</evidence>
<keyword evidence="5" id="KW-0804">Transcription</keyword>
<dbReference type="GO" id="GO:0000981">
    <property type="term" value="F:DNA-binding transcription factor activity, RNA polymerase II-specific"/>
    <property type="evidence" value="ECO:0007669"/>
    <property type="project" value="InterPro"/>
</dbReference>
<dbReference type="CDD" id="cd00067">
    <property type="entry name" value="GAL4"/>
    <property type="match status" value="1"/>
</dbReference>
<keyword evidence="3" id="KW-0805">Transcription regulation</keyword>
<dbReference type="Pfam" id="PF00172">
    <property type="entry name" value="Zn_clus"/>
    <property type="match status" value="1"/>
</dbReference>
<dbReference type="SMART" id="SM00066">
    <property type="entry name" value="GAL4"/>
    <property type="match status" value="1"/>
</dbReference>
<keyword evidence="1" id="KW-0479">Metal-binding</keyword>
<dbReference type="InterPro" id="IPR036864">
    <property type="entry name" value="Zn2-C6_fun-type_DNA-bd_sf"/>
</dbReference>
<dbReference type="SUPFAM" id="SSF57701">
    <property type="entry name" value="Zn2/Cys6 DNA-binding domain"/>
    <property type="match status" value="1"/>
</dbReference>
<dbReference type="GO" id="GO:0003677">
    <property type="term" value="F:DNA binding"/>
    <property type="evidence" value="ECO:0007669"/>
    <property type="project" value="UniProtKB-KW"/>
</dbReference>
<dbReference type="InterPro" id="IPR052360">
    <property type="entry name" value="Transcr_Regulatory_Proteins"/>
</dbReference>
<dbReference type="AlphaFoldDB" id="A0A166QD92"/>
<reference evidence="8 9" key="1">
    <citation type="submission" date="2015-06" db="EMBL/GenBank/DDBJ databases">
        <title>Survival trade-offs in plant roots during colonization by closely related pathogenic and mutualistic fungi.</title>
        <authorList>
            <person name="Hacquard S."/>
            <person name="Kracher B."/>
            <person name="Hiruma K."/>
            <person name="Weinman A."/>
            <person name="Muench P."/>
            <person name="Garrido Oter R."/>
            <person name="Ver Loren van Themaat E."/>
            <person name="Dallerey J.-F."/>
            <person name="Damm U."/>
            <person name="Henrissat B."/>
            <person name="Lespinet O."/>
            <person name="Thon M."/>
            <person name="Kemen E."/>
            <person name="McHardy A.C."/>
            <person name="Schulze-Lefert P."/>
            <person name="O'Connell R.J."/>
        </authorList>
    </citation>
    <scope>NUCLEOTIDE SEQUENCE [LARGE SCALE GENOMIC DNA]</scope>
    <source>
        <strain evidence="8 9">MAFF 238704</strain>
    </source>
</reference>
<dbReference type="Proteomes" id="UP000076584">
    <property type="component" value="Unassembled WGS sequence"/>
</dbReference>
<evidence type="ECO:0000256" key="4">
    <source>
        <dbReference type="ARBA" id="ARBA00023125"/>
    </source>
</evidence>
<evidence type="ECO:0000256" key="1">
    <source>
        <dbReference type="ARBA" id="ARBA00022723"/>
    </source>
</evidence>
<dbReference type="PANTHER" id="PTHR36206">
    <property type="entry name" value="ASPERCRYPTIN BIOSYNTHESIS CLUSTER-SPECIFIC TRANSCRIPTION REGULATOR ATNN-RELATED"/>
    <property type="match status" value="1"/>
</dbReference>
<gene>
    <name evidence="8" type="ORF">CI238_08285</name>
</gene>
<feature type="non-terminal residue" evidence="8">
    <location>
        <position position="1"/>
    </location>
</feature>
<dbReference type="Gene3D" id="4.10.240.10">
    <property type="entry name" value="Zn(2)-C6 fungal-type DNA-binding domain"/>
    <property type="match status" value="1"/>
</dbReference>
<evidence type="ECO:0000256" key="2">
    <source>
        <dbReference type="ARBA" id="ARBA00022833"/>
    </source>
</evidence>
<sequence>LAIWLQAVSVAMANRTPLVMSFALDNKPQLTRASKPKVRTGCVTCRRRRVKCDEGKPACSACLKYQGQCEGYKSEKTQKPSHSSQLRAIYPKLASRGAGNGFLIEPNYTSLVFSNQLEKDHFDYWLAFTGTTVLFRSDLLTKVIPQLSWEDAAIKHAALAIGASALSGSTRKERMLGKGRFNSDALVHYSKALKLLYSSPMSPERTLLACLLFITFESLRGNKVGGLSHINHGSRILDQCNPQGMDPSPLLDEVMTNFQHFGLQAWSHGGIHPKETDNWVPWCCRGRRTRYAVQEMPRIFENLEIARRWWNIVRHHVEQHAPLHTGFRVEGLSSTEVPQPPPNYTSPASQKHIRSFVRFLDAWNLSFQPLAIKAESDKATKVADYLKALSLRIHYLHMWAGIRTAGWTDVEDMGRITPTFCDIVALSQKLLSAQATRHLFQPNGEMFTLEDSPTWPLGSTFLMCTVREVKDEIIRLFKEYPRRDGLWDTHGFLVMMEWLNKMTSAGYVVDEQRHIVDCDVVFHEHSVILQKKLWDPVALRWKHSGISFSIL</sequence>
<accession>A0A166QD92</accession>
<keyword evidence="4" id="KW-0238">DNA-binding</keyword>
<protein>
    <submittedName>
        <fullName evidence="8">C6 zinc finger protein</fullName>
    </submittedName>
</protein>
<dbReference type="PROSITE" id="PS00463">
    <property type="entry name" value="ZN2_CY6_FUNGAL_1"/>
    <property type="match status" value="1"/>
</dbReference>
<keyword evidence="2" id="KW-0862">Zinc</keyword>
<dbReference type="InterPro" id="IPR001138">
    <property type="entry name" value="Zn2Cys6_DnaBD"/>
</dbReference>
<evidence type="ECO:0000256" key="5">
    <source>
        <dbReference type="ARBA" id="ARBA00023163"/>
    </source>
</evidence>
<evidence type="ECO:0000313" key="9">
    <source>
        <dbReference type="Proteomes" id="UP000076584"/>
    </source>
</evidence>
<evidence type="ECO:0000259" key="7">
    <source>
        <dbReference type="PROSITE" id="PS50048"/>
    </source>
</evidence>
<keyword evidence="9" id="KW-1185">Reference proteome</keyword>
<dbReference type="STRING" id="1573173.A0A166QD92"/>
<keyword evidence="6" id="KW-0539">Nucleus</keyword>
<organism evidence="8 9">
    <name type="scientific">Colletotrichum incanum</name>
    <name type="common">Soybean anthracnose fungus</name>
    <dbReference type="NCBI Taxonomy" id="1573173"/>
    <lineage>
        <taxon>Eukaryota</taxon>
        <taxon>Fungi</taxon>
        <taxon>Dikarya</taxon>
        <taxon>Ascomycota</taxon>
        <taxon>Pezizomycotina</taxon>
        <taxon>Sordariomycetes</taxon>
        <taxon>Hypocreomycetidae</taxon>
        <taxon>Glomerellales</taxon>
        <taxon>Glomerellaceae</taxon>
        <taxon>Colletotrichum</taxon>
        <taxon>Colletotrichum spaethianum species complex</taxon>
    </lineage>
</organism>
<dbReference type="PROSITE" id="PS50048">
    <property type="entry name" value="ZN2_CY6_FUNGAL_2"/>
    <property type="match status" value="1"/>
</dbReference>
<comment type="caution">
    <text evidence="8">The sequence shown here is derived from an EMBL/GenBank/DDBJ whole genome shotgun (WGS) entry which is preliminary data.</text>
</comment>
<dbReference type="GO" id="GO:0008270">
    <property type="term" value="F:zinc ion binding"/>
    <property type="evidence" value="ECO:0007669"/>
    <property type="project" value="InterPro"/>
</dbReference>
<feature type="domain" description="Zn(2)-C6 fungal-type" evidence="7">
    <location>
        <begin position="41"/>
        <end position="69"/>
    </location>
</feature>
<evidence type="ECO:0000313" key="8">
    <source>
        <dbReference type="EMBL" id="KZL67784.1"/>
    </source>
</evidence>
<name>A0A166QD92_COLIC</name>
<evidence type="ECO:0000256" key="3">
    <source>
        <dbReference type="ARBA" id="ARBA00023015"/>
    </source>
</evidence>